<dbReference type="RefSeq" id="WP_425344182.1">
    <property type="nucleotide sequence ID" value="NZ_JBGUBD010000002.1"/>
</dbReference>
<keyword evidence="2" id="KW-0378">Hydrolase</keyword>
<dbReference type="Pfam" id="PF00884">
    <property type="entry name" value="Sulfatase"/>
    <property type="match status" value="1"/>
</dbReference>
<dbReference type="Gene3D" id="3.40.720.10">
    <property type="entry name" value="Alkaline Phosphatase, subunit A"/>
    <property type="match status" value="1"/>
</dbReference>
<evidence type="ECO:0000256" key="1">
    <source>
        <dbReference type="ARBA" id="ARBA00022723"/>
    </source>
</evidence>
<evidence type="ECO:0000256" key="2">
    <source>
        <dbReference type="ARBA" id="ARBA00022801"/>
    </source>
</evidence>
<dbReference type="InterPro" id="IPR017850">
    <property type="entry name" value="Alkaline_phosphatase_core_sf"/>
</dbReference>
<name>A0ABV4U0Y2_9BACT</name>
<reference evidence="4 5" key="1">
    <citation type="submission" date="2024-08" db="EMBL/GenBank/DDBJ databases">
        <title>Whole-genome sequencing of halo(alkali)philic microorganisms from hypersaline lakes.</title>
        <authorList>
            <person name="Sorokin D.Y."/>
            <person name="Merkel A.Y."/>
            <person name="Messina E."/>
            <person name="Yakimov M."/>
        </authorList>
    </citation>
    <scope>NUCLEOTIDE SEQUENCE [LARGE SCALE GENOMIC DNA]</scope>
    <source>
        <strain evidence="4 5">AB-hyl4</strain>
    </source>
</reference>
<evidence type="ECO:0000313" key="4">
    <source>
        <dbReference type="EMBL" id="MFA9477257.1"/>
    </source>
</evidence>
<keyword evidence="5" id="KW-1185">Reference proteome</keyword>
<comment type="caution">
    <text evidence="4">The sequence shown here is derived from an EMBL/GenBank/DDBJ whole genome shotgun (WGS) entry which is preliminary data.</text>
</comment>
<gene>
    <name evidence="4" type="ORF">ACERK3_03000</name>
</gene>
<evidence type="ECO:0000259" key="3">
    <source>
        <dbReference type="Pfam" id="PF00884"/>
    </source>
</evidence>
<feature type="domain" description="Sulfatase N-terminal" evidence="3">
    <location>
        <begin position="6"/>
        <end position="347"/>
    </location>
</feature>
<sequence length="448" mass="48890">MRVDRNLLLLFAHGLRADVIGDTKAWPLRTPHLEQLAEGGLRVVAGSACPQAQGGMASLLTGLHARQYDSTANAAREQASHSFAHWLTEANYHVAGVGHVGPIRSALDESVLVENVAVVEPAHCAYWTMARGRGLTDALSDQRRRRLRSGPFDPHRLLLEPEEDVDGFIGQQAALMLERMPDDRPWALIVVFTGPGNDLPPPPLYADVVSAAAVKSPFVPVDLRTLDALGEPSYPRSMLQRLEPTAIGRLRADYLGRVSLLDYTVAQLRKALHARTDAGRTWTLATADHGHLLGEHGLIGAQSFLSPAVEVPLLLVPPTNRNHELNQVSVDGLVSTIDVAPTVAALACTDLPPCRIGRSLVPMLRGQTMPAGDQLANLSEFHDRLMLETERFKAVFNRANRACLGLYDLFNDPNEKHNLVDRPDAAKLLDPLRLRLADVLLPLRCATG</sequence>
<dbReference type="InterPro" id="IPR000917">
    <property type="entry name" value="Sulfatase_N"/>
</dbReference>
<dbReference type="Proteomes" id="UP001575105">
    <property type="component" value="Unassembled WGS sequence"/>
</dbReference>
<dbReference type="EMBL" id="JBGUBD010000002">
    <property type="protein sequence ID" value="MFA9477257.1"/>
    <property type="molecule type" value="Genomic_DNA"/>
</dbReference>
<accession>A0ABV4U0Y2</accession>
<proteinExistence type="predicted"/>
<dbReference type="PANTHER" id="PTHR45953">
    <property type="entry name" value="IDURONATE 2-SULFATASE"/>
    <property type="match status" value="1"/>
</dbReference>
<evidence type="ECO:0000313" key="5">
    <source>
        <dbReference type="Proteomes" id="UP001575105"/>
    </source>
</evidence>
<dbReference type="PANTHER" id="PTHR45953:SF1">
    <property type="entry name" value="IDURONATE 2-SULFATASE"/>
    <property type="match status" value="1"/>
</dbReference>
<dbReference type="SUPFAM" id="SSF53649">
    <property type="entry name" value="Alkaline phosphatase-like"/>
    <property type="match status" value="1"/>
</dbReference>
<keyword evidence="1" id="KW-0479">Metal-binding</keyword>
<organism evidence="4 5">
    <name type="scientific">Natronomicrosphaera hydrolytica</name>
    <dbReference type="NCBI Taxonomy" id="3242702"/>
    <lineage>
        <taxon>Bacteria</taxon>
        <taxon>Pseudomonadati</taxon>
        <taxon>Planctomycetota</taxon>
        <taxon>Phycisphaerae</taxon>
        <taxon>Phycisphaerales</taxon>
        <taxon>Phycisphaeraceae</taxon>
        <taxon>Natronomicrosphaera</taxon>
    </lineage>
</organism>
<protein>
    <submittedName>
        <fullName evidence="4">Sulfatase-like hydrolase/transferase</fullName>
    </submittedName>
</protein>